<dbReference type="Pfam" id="PF07258">
    <property type="entry name" value="COMM_domain"/>
    <property type="match status" value="1"/>
</dbReference>
<evidence type="ECO:0000313" key="3">
    <source>
        <dbReference type="Proteomes" id="UP000444721"/>
    </source>
</evidence>
<accession>A0A6A5B3I9</accession>
<dbReference type="PANTHER" id="PTHR16231:SF2">
    <property type="entry name" value="COMM DOMAIN-CONTAINING PROTEIN 7"/>
    <property type="match status" value="1"/>
</dbReference>
<dbReference type="EMBL" id="VFQX01000066">
    <property type="protein sequence ID" value="KAF0972657.1"/>
    <property type="molecule type" value="Genomic_DNA"/>
</dbReference>
<dbReference type="VEuPathDB" id="AmoebaDB:NfTy_047760"/>
<reference evidence="2 3" key="1">
    <citation type="journal article" date="2019" name="Sci. Rep.">
        <title>Nanopore sequencing improves the draft genome of the human pathogenic amoeba Naegleria fowleri.</title>
        <authorList>
            <person name="Liechti N."/>
            <person name="Schurch N."/>
            <person name="Bruggmann R."/>
            <person name="Wittwer M."/>
        </authorList>
    </citation>
    <scope>NUCLEOTIDE SEQUENCE [LARGE SCALE GENOMIC DNA]</scope>
    <source>
        <strain evidence="2 3">ATCC 30894</strain>
    </source>
</reference>
<proteinExistence type="predicted"/>
<keyword evidence="3" id="KW-1185">Reference proteome</keyword>
<dbReference type="PROSITE" id="PS51269">
    <property type="entry name" value="COMM"/>
    <property type="match status" value="1"/>
</dbReference>
<dbReference type="GO" id="GO:0045892">
    <property type="term" value="P:negative regulation of DNA-templated transcription"/>
    <property type="evidence" value="ECO:0007669"/>
    <property type="project" value="TreeGrafter"/>
</dbReference>
<dbReference type="InterPro" id="IPR047155">
    <property type="entry name" value="COMMD4/6/7/8"/>
</dbReference>
<dbReference type="InterPro" id="IPR017920">
    <property type="entry name" value="COMM"/>
</dbReference>
<dbReference type="Pfam" id="PF21672">
    <property type="entry name" value="COMM_HN"/>
    <property type="match status" value="1"/>
</dbReference>
<dbReference type="VEuPathDB" id="AmoebaDB:FDP41_008906"/>
<evidence type="ECO:0000259" key="1">
    <source>
        <dbReference type="PROSITE" id="PS51269"/>
    </source>
</evidence>
<protein>
    <recommendedName>
        <fullName evidence="1">COMM domain-containing protein</fullName>
    </recommendedName>
</protein>
<dbReference type="VEuPathDB" id="AmoebaDB:NF0070140"/>
<organism evidence="2 3">
    <name type="scientific">Naegleria fowleri</name>
    <name type="common">Brain eating amoeba</name>
    <dbReference type="NCBI Taxonomy" id="5763"/>
    <lineage>
        <taxon>Eukaryota</taxon>
        <taxon>Discoba</taxon>
        <taxon>Heterolobosea</taxon>
        <taxon>Tetramitia</taxon>
        <taxon>Eutetramitia</taxon>
        <taxon>Vahlkampfiidae</taxon>
        <taxon>Naegleria</taxon>
    </lineage>
</organism>
<dbReference type="PANTHER" id="PTHR16231">
    <property type="entry name" value="COMM DOMAIN-CONTAINING PROTEIN 4-8 FAMILY MEMBER"/>
    <property type="match status" value="1"/>
</dbReference>
<feature type="domain" description="COMM" evidence="1">
    <location>
        <begin position="134"/>
        <end position="200"/>
    </location>
</feature>
<sequence>MKYYFAETVPAQLASDFETLQKVELDTYKQLVIASVRLISGDSELSSVQQLHEALNPLSESSGVSTQKLANLIRSITVFLQGVLGNNLKPEFIEQDCKNLGLDDDKAQLTCQLWKKYFIALSRGVFSQTLSVHPLLDLDWRFGVTASSSELNEVGSTFLQLKLTIDDGGRRDVFVEMTLQQFYDFLHEMEKAQSSIEFFTQ</sequence>
<name>A0A6A5B3I9_NAEFO</name>
<dbReference type="OrthoDB" id="76101at2759"/>
<dbReference type="AlphaFoldDB" id="A0A6A5B3I9"/>
<dbReference type="RefSeq" id="XP_044557371.1">
    <property type="nucleotide sequence ID" value="XM_044712808.1"/>
</dbReference>
<comment type="caution">
    <text evidence="2">The sequence shown here is derived from an EMBL/GenBank/DDBJ whole genome shotgun (WGS) entry which is preliminary data.</text>
</comment>
<dbReference type="OMA" id="SQQWGEH"/>
<dbReference type="GO" id="GO:0051059">
    <property type="term" value="F:NF-kappaB binding"/>
    <property type="evidence" value="ECO:0007669"/>
    <property type="project" value="TreeGrafter"/>
</dbReference>
<evidence type="ECO:0000313" key="2">
    <source>
        <dbReference type="EMBL" id="KAF0972657.1"/>
    </source>
</evidence>
<gene>
    <name evidence="2" type="ORF">FDP41_008906</name>
</gene>
<dbReference type="Proteomes" id="UP000444721">
    <property type="component" value="Unassembled WGS sequence"/>
</dbReference>
<dbReference type="GO" id="GO:0033209">
    <property type="term" value="P:tumor necrosis factor-mediated signaling pathway"/>
    <property type="evidence" value="ECO:0007669"/>
    <property type="project" value="TreeGrafter"/>
</dbReference>
<dbReference type="GeneID" id="68116123"/>